<evidence type="ECO:0000313" key="1">
    <source>
        <dbReference type="EMBL" id="KAK7605591.1"/>
    </source>
</evidence>
<accession>A0AAN9TWB6</accession>
<proteinExistence type="predicted"/>
<sequence>MSRPFSPNNNACLWFATSFRLMSTVHSPQSTLDTTHLSALANLSARLGSARRNVANWFARVAVRVRGFADENRGRDDKLHYEIRGDVKRERDRRREQGEAEVECDYEVRPRPRVDEQRDARHFASTRDAEAATEFAARWGSVQKLHSISRDDGIRWREFGAVVAAGGMAHEFQFFRSSPVSYRSFLPPATRVSANIGYRSERSHLDR</sequence>
<dbReference type="AlphaFoldDB" id="A0AAN9TWB6"/>
<gene>
    <name evidence="1" type="ORF">V9T40_007449</name>
</gene>
<protein>
    <submittedName>
        <fullName evidence="1">Uncharacterized protein</fullName>
    </submittedName>
</protein>
<reference evidence="1 2" key="1">
    <citation type="submission" date="2024-03" db="EMBL/GenBank/DDBJ databases">
        <title>Adaptation during the transition from Ophiocordyceps entomopathogen to insect associate is accompanied by gene loss and intensified selection.</title>
        <authorList>
            <person name="Ward C.M."/>
            <person name="Onetto C.A."/>
            <person name="Borneman A.R."/>
        </authorList>
    </citation>
    <scope>NUCLEOTIDE SEQUENCE [LARGE SCALE GENOMIC DNA]</scope>
    <source>
        <strain evidence="1">AWRI1</strain>
        <tissue evidence="1">Single Adult Female</tissue>
    </source>
</reference>
<organism evidence="1 2">
    <name type="scientific">Parthenolecanium corni</name>
    <dbReference type="NCBI Taxonomy" id="536013"/>
    <lineage>
        <taxon>Eukaryota</taxon>
        <taxon>Metazoa</taxon>
        <taxon>Ecdysozoa</taxon>
        <taxon>Arthropoda</taxon>
        <taxon>Hexapoda</taxon>
        <taxon>Insecta</taxon>
        <taxon>Pterygota</taxon>
        <taxon>Neoptera</taxon>
        <taxon>Paraneoptera</taxon>
        <taxon>Hemiptera</taxon>
        <taxon>Sternorrhyncha</taxon>
        <taxon>Coccoidea</taxon>
        <taxon>Coccidae</taxon>
        <taxon>Parthenolecanium</taxon>
    </lineage>
</organism>
<dbReference type="EMBL" id="JBBCAQ010000002">
    <property type="protein sequence ID" value="KAK7605591.1"/>
    <property type="molecule type" value="Genomic_DNA"/>
</dbReference>
<evidence type="ECO:0000313" key="2">
    <source>
        <dbReference type="Proteomes" id="UP001367676"/>
    </source>
</evidence>
<dbReference type="Proteomes" id="UP001367676">
    <property type="component" value="Unassembled WGS sequence"/>
</dbReference>
<keyword evidence="2" id="KW-1185">Reference proteome</keyword>
<comment type="caution">
    <text evidence="1">The sequence shown here is derived from an EMBL/GenBank/DDBJ whole genome shotgun (WGS) entry which is preliminary data.</text>
</comment>
<name>A0AAN9TWB6_9HEMI</name>